<feature type="region of interest" description="Disordered" evidence="1">
    <location>
        <begin position="13"/>
        <end position="151"/>
    </location>
</feature>
<dbReference type="OrthoDB" id="342730at2759"/>
<evidence type="ECO:0000256" key="1">
    <source>
        <dbReference type="SAM" id="MobiDB-lite"/>
    </source>
</evidence>
<name>A0A0D2FK81_9EURO</name>
<evidence type="ECO:0000313" key="3">
    <source>
        <dbReference type="Proteomes" id="UP000053617"/>
    </source>
</evidence>
<sequence>MSASLSRANIGELLETSTPISAANQSNVNIKRSIEISTPNTSASKNTGSGSGTSAETGGYQSGMKTLEKSFPGILDYLHTSKGSPQALTRQGQTLQARKRARTSVESDLSLNSTSTPPPNGNANGNGKIVKKPKLDKDPASAAKSSATVESSAAEKGDLVRGFRAFCVKPDCNETVTGKTSVLDAEVIEFLLWYDRQSAAVTSGTAQLHVLSTALAKSPEDDDIKRKLDAMQNQLKRLRLKGEVHGPCNLLQAAKLVRKPY</sequence>
<feature type="compositionally biased region" description="Polar residues" evidence="1">
    <location>
        <begin position="81"/>
        <end position="96"/>
    </location>
</feature>
<keyword evidence="3" id="KW-1185">Reference proteome</keyword>
<dbReference type="EMBL" id="KN847480">
    <property type="protein sequence ID" value="KIX02382.1"/>
    <property type="molecule type" value="Genomic_DNA"/>
</dbReference>
<feature type="compositionally biased region" description="Polar residues" evidence="1">
    <location>
        <begin position="15"/>
        <end position="46"/>
    </location>
</feature>
<dbReference type="VEuPathDB" id="FungiDB:Z518_08323"/>
<gene>
    <name evidence="2" type="ORF">Z518_08323</name>
</gene>
<reference evidence="2 3" key="1">
    <citation type="submission" date="2015-01" db="EMBL/GenBank/DDBJ databases">
        <title>The Genome Sequence of Rhinocladiella mackenzie CBS 650.93.</title>
        <authorList>
            <consortium name="The Broad Institute Genomics Platform"/>
            <person name="Cuomo C."/>
            <person name="de Hoog S."/>
            <person name="Gorbushina A."/>
            <person name="Stielow B."/>
            <person name="Teixiera M."/>
            <person name="Abouelleil A."/>
            <person name="Chapman S.B."/>
            <person name="Priest M."/>
            <person name="Young S.K."/>
            <person name="Wortman J."/>
            <person name="Nusbaum C."/>
            <person name="Birren B."/>
        </authorList>
    </citation>
    <scope>NUCLEOTIDE SEQUENCE [LARGE SCALE GENOMIC DNA]</scope>
    <source>
        <strain evidence="2 3">CBS 650.93</strain>
    </source>
</reference>
<feature type="compositionally biased region" description="Low complexity" evidence="1">
    <location>
        <begin position="109"/>
        <end position="127"/>
    </location>
</feature>
<proteinExistence type="predicted"/>
<organism evidence="2 3">
    <name type="scientific">Rhinocladiella mackenziei CBS 650.93</name>
    <dbReference type="NCBI Taxonomy" id="1442369"/>
    <lineage>
        <taxon>Eukaryota</taxon>
        <taxon>Fungi</taxon>
        <taxon>Dikarya</taxon>
        <taxon>Ascomycota</taxon>
        <taxon>Pezizomycotina</taxon>
        <taxon>Eurotiomycetes</taxon>
        <taxon>Chaetothyriomycetidae</taxon>
        <taxon>Chaetothyriales</taxon>
        <taxon>Herpotrichiellaceae</taxon>
        <taxon>Rhinocladiella</taxon>
    </lineage>
</organism>
<evidence type="ECO:0000313" key="2">
    <source>
        <dbReference type="EMBL" id="KIX02382.1"/>
    </source>
</evidence>
<dbReference type="AlphaFoldDB" id="A0A0D2FK81"/>
<dbReference type="HOGENOM" id="CLU_1066170_0_0_1"/>
<dbReference type="RefSeq" id="XP_013269518.1">
    <property type="nucleotide sequence ID" value="XM_013414064.1"/>
</dbReference>
<accession>A0A0D2FK81</accession>
<dbReference type="Proteomes" id="UP000053617">
    <property type="component" value="Unassembled WGS sequence"/>
</dbReference>
<dbReference type="GeneID" id="25296394"/>
<protein>
    <submittedName>
        <fullName evidence="2">Uncharacterized protein</fullName>
    </submittedName>
</protein>